<protein>
    <submittedName>
        <fullName evidence="2">DNA-binding domain-containing protein</fullName>
    </submittedName>
</protein>
<name>A0A9J7BRL2_9BACT</name>
<dbReference type="InterPro" id="IPR044922">
    <property type="entry name" value="DUF2063_N_sf"/>
</dbReference>
<dbReference type="GO" id="GO:0003677">
    <property type="term" value="F:DNA binding"/>
    <property type="evidence" value="ECO:0007669"/>
    <property type="project" value="UniProtKB-KW"/>
</dbReference>
<organism evidence="2 3">
    <name type="scientific">Occallatibacter riparius</name>
    <dbReference type="NCBI Taxonomy" id="1002689"/>
    <lineage>
        <taxon>Bacteria</taxon>
        <taxon>Pseudomonadati</taxon>
        <taxon>Acidobacteriota</taxon>
        <taxon>Terriglobia</taxon>
        <taxon>Terriglobales</taxon>
        <taxon>Acidobacteriaceae</taxon>
        <taxon>Occallatibacter</taxon>
    </lineage>
</organism>
<feature type="domain" description="Putative DNA-binding" evidence="1">
    <location>
        <begin position="7"/>
        <end position="114"/>
    </location>
</feature>
<dbReference type="Gene3D" id="1.10.150.690">
    <property type="entry name" value="DUF2063"/>
    <property type="match status" value="1"/>
</dbReference>
<evidence type="ECO:0000313" key="3">
    <source>
        <dbReference type="Proteomes" id="UP001059380"/>
    </source>
</evidence>
<dbReference type="EMBL" id="CP093313">
    <property type="protein sequence ID" value="UWZ84410.1"/>
    <property type="molecule type" value="Genomic_DNA"/>
</dbReference>
<dbReference type="RefSeq" id="WP_260793913.1">
    <property type="nucleotide sequence ID" value="NZ_CP093313.1"/>
</dbReference>
<dbReference type="KEGG" id="orp:MOP44_00400"/>
<gene>
    <name evidence="2" type="ORF">MOP44_00400</name>
</gene>
<dbReference type="AlphaFoldDB" id="A0A9J7BRL2"/>
<evidence type="ECO:0000259" key="1">
    <source>
        <dbReference type="Pfam" id="PF09836"/>
    </source>
</evidence>
<keyword evidence="3" id="KW-1185">Reference proteome</keyword>
<sequence>MNLLDLQRRMAEDVRRPLTAAYEMQQTTEDGSSTEELAASYIAPNSRLSSFERLEIYNRQYWFRLMSAVSEDYPSLNAVLGPKRFESLIVAYLHAHPSTSWTLRDLGAKLPAFLVDHPELVGKRHKLAVDVAKLEWAYVDAFDSKRLEPLTAEEVETIGPDSRLFLQPHLQLLELTYPVDTLVLAVKKGMPETDIVSSATSQKDTQYRMKLPSMRQQRVYLAVHRFDDSVYYRRIERETFLILSAFREGSSVADAIASGFAKSRLKPDEQAALVQQCFAHASKLGWFCTTEAISEHQATSVM</sequence>
<dbReference type="InterPro" id="IPR018640">
    <property type="entry name" value="DUF2063"/>
</dbReference>
<accession>A0A9J7BRL2</accession>
<proteinExistence type="predicted"/>
<reference evidence="2" key="1">
    <citation type="submission" date="2021-04" db="EMBL/GenBank/DDBJ databases">
        <title>Phylogenetic analysis of Acidobacteriaceae.</title>
        <authorList>
            <person name="Qiu L."/>
            <person name="Zhang Q."/>
        </authorList>
    </citation>
    <scope>NUCLEOTIDE SEQUENCE</scope>
    <source>
        <strain evidence="2">DSM 25168</strain>
    </source>
</reference>
<dbReference type="Pfam" id="PF09836">
    <property type="entry name" value="DUF2063"/>
    <property type="match status" value="1"/>
</dbReference>
<dbReference type="Proteomes" id="UP001059380">
    <property type="component" value="Chromosome"/>
</dbReference>
<evidence type="ECO:0000313" key="2">
    <source>
        <dbReference type="EMBL" id="UWZ84410.1"/>
    </source>
</evidence>
<keyword evidence="2" id="KW-0238">DNA-binding</keyword>